<evidence type="ECO:0000313" key="5">
    <source>
        <dbReference type="Proteomes" id="UP000436006"/>
    </source>
</evidence>
<dbReference type="PANTHER" id="PTHR30273">
    <property type="entry name" value="PERIPLASMIC SIGNAL SENSOR AND SIGMA FACTOR ACTIVATOR FECR-RELATED"/>
    <property type="match status" value="1"/>
</dbReference>
<feature type="transmembrane region" description="Helical" evidence="1">
    <location>
        <begin position="75"/>
        <end position="93"/>
    </location>
</feature>
<comment type="caution">
    <text evidence="4">The sequence shown here is derived from an EMBL/GenBank/DDBJ whole genome shotgun (WGS) entry which is preliminary data.</text>
</comment>
<evidence type="ECO:0000313" key="4">
    <source>
        <dbReference type="EMBL" id="MVM33018.1"/>
    </source>
</evidence>
<dbReference type="PANTHER" id="PTHR30273:SF2">
    <property type="entry name" value="PROTEIN FECR"/>
    <property type="match status" value="1"/>
</dbReference>
<dbReference type="PIRSF" id="PIRSF018266">
    <property type="entry name" value="FecR"/>
    <property type="match status" value="1"/>
</dbReference>
<keyword evidence="1" id="KW-1133">Transmembrane helix</keyword>
<dbReference type="EMBL" id="WPIN01000009">
    <property type="protein sequence ID" value="MVM33018.1"/>
    <property type="molecule type" value="Genomic_DNA"/>
</dbReference>
<name>A0A7K1SH27_9BACT</name>
<reference evidence="4 5" key="1">
    <citation type="submission" date="2019-12" db="EMBL/GenBank/DDBJ databases">
        <title>Spirosoma sp. HMF4905 genome sequencing and assembly.</title>
        <authorList>
            <person name="Kang H."/>
            <person name="Cha I."/>
            <person name="Kim H."/>
            <person name="Joh K."/>
        </authorList>
    </citation>
    <scope>NUCLEOTIDE SEQUENCE [LARGE SCALE GENOMIC DNA]</scope>
    <source>
        <strain evidence="4 5">HMF4905</strain>
    </source>
</reference>
<keyword evidence="5" id="KW-1185">Reference proteome</keyword>
<protein>
    <submittedName>
        <fullName evidence="4">DUF4974 domain-containing protein</fullName>
    </submittedName>
</protein>
<dbReference type="InterPro" id="IPR032508">
    <property type="entry name" value="FecR_C"/>
</dbReference>
<evidence type="ECO:0000256" key="1">
    <source>
        <dbReference type="SAM" id="Phobius"/>
    </source>
</evidence>
<dbReference type="InterPro" id="IPR006860">
    <property type="entry name" value="FecR"/>
</dbReference>
<accession>A0A7K1SH27</accession>
<dbReference type="Gene3D" id="2.60.120.1440">
    <property type="match status" value="1"/>
</dbReference>
<dbReference type="Pfam" id="PF16344">
    <property type="entry name" value="FecR_C"/>
    <property type="match status" value="1"/>
</dbReference>
<feature type="domain" description="Protein FecR C-terminal" evidence="3">
    <location>
        <begin position="269"/>
        <end position="336"/>
    </location>
</feature>
<dbReference type="AlphaFoldDB" id="A0A7K1SH27"/>
<dbReference type="Gene3D" id="3.55.50.30">
    <property type="match status" value="1"/>
</dbReference>
<sequence>MDSTQYQELLAKYLKGDCTDEERALLDQWYASLDSEVELPATDAEKKQLLAKNWQALAARTVKTAPVKRLRFNPYWVAAAVVVLIGGLSWYFLSQSVIELPTQGERVSEIQSSFTERVNTSALPERVVLSDKSVVTLQPGSKLRYPITFASTKREVTLVGEAFFEVQKNPHKPFLVYSHDLITKVLGTSFRIKAYPTDRNVTVAVRTGRVSVYSPKLATHAKSKSDPETIGVVLTPNQQVTYLGQEQRLVKTLVEKPVVLIPTAELASFTFQNAPVSKIMAAIEKVYGVDVVYDEEIMANCFITTSLDQENLYDKLTIICKLLGATYKVIDAQIVITGSGC</sequence>
<feature type="domain" description="FecR protein" evidence="2">
    <location>
        <begin position="126"/>
        <end position="210"/>
    </location>
</feature>
<keyword evidence="1" id="KW-0812">Transmembrane</keyword>
<dbReference type="Pfam" id="PF04773">
    <property type="entry name" value="FecR"/>
    <property type="match status" value="1"/>
</dbReference>
<gene>
    <name evidence="4" type="ORF">GO755_23455</name>
</gene>
<dbReference type="GO" id="GO:0016989">
    <property type="term" value="F:sigma factor antagonist activity"/>
    <property type="evidence" value="ECO:0007669"/>
    <property type="project" value="TreeGrafter"/>
</dbReference>
<dbReference type="InterPro" id="IPR012373">
    <property type="entry name" value="Ferrdict_sens_TM"/>
</dbReference>
<evidence type="ECO:0000259" key="2">
    <source>
        <dbReference type="Pfam" id="PF04773"/>
    </source>
</evidence>
<evidence type="ECO:0000259" key="3">
    <source>
        <dbReference type="Pfam" id="PF16344"/>
    </source>
</evidence>
<dbReference type="RefSeq" id="WP_157587734.1">
    <property type="nucleotide sequence ID" value="NZ_WPIN01000009.1"/>
</dbReference>
<keyword evidence="1" id="KW-0472">Membrane</keyword>
<organism evidence="4 5">
    <name type="scientific">Spirosoma arboris</name>
    <dbReference type="NCBI Taxonomy" id="2682092"/>
    <lineage>
        <taxon>Bacteria</taxon>
        <taxon>Pseudomonadati</taxon>
        <taxon>Bacteroidota</taxon>
        <taxon>Cytophagia</taxon>
        <taxon>Cytophagales</taxon>
        <taxon>Cytophagaceae</taxon>
        <taxon>Spirosoma</taxon>
    </lineage>
</organism>
<dbReference type="Proteomes" id="UP000436006">
    <property type="component" value="Unassembled WGS sequence"/>
</dbReference>
<proteinExistence type="predicted"/>